<reference evidence="2" key="1">
    <citation type="submission" date="2022-11" db="UniProtKB">
        <authorList>
            <consortium name="WormBaseParasite"/>
        </authorList>
    </citation>
    <scope>IDENTIFICATION</scope>
</reference>
<evidence type="ECO:0000313" key="2">
    <source>
        <dbReference type="WBParaSite" id="PgR251_g011_t01"/>
    </source>
</evidence>
<sequence length="417" mass="45876">MGSHAGRLVTECLPWFPGVAAGDSGIQQVVLGSWIRLVPHDSQVVPACPEHGSGKSERWFRHARQVIPECSPSGSGVAGSLRAFDWHISRCFPACLARGSGVSESWFWHVADDSGCHQVVLCYTWQVILACQEVVLASEGDKACSHVQAVSGRWFGLFGFKPQPGMVIFECSPTLLLATPAGDWAWISQVCLFSASSIGQVKVLGVLGMWHFLVSLHVVRLGLKRVFARHALSRGWFRPVRHVLLALLRGCAGMPGRWFWGVQHEVLARLRACRQVVLVRLRGGSSLLGRWLRSVPEVFLHVCNVVLARLRRASGMPGRTQKGALLKKRVPASASSRRWKEDVSVACRPLLREEPVGIVHSKTLRSTVECKCFPSFLKGAVKQRHVAGLSPMKDEATAFVPPPLRAMEAQAERKGPF</sequence>
<proteinExistence type="predicted"/>
<protein>
    <submittedName>
        <fullName evidence="2">Uncharacterized protein</fullName>
    </submittedName>
</protein>
<dbReference type="Proteomes" id="UP000887569">
    <property type="component" value="Unplaced"/>
</dbReference>
<evidence type="ECO:0000313" key="1">
    <source>
        <dbReference type="Proteomes" id="UP000887569"/>
    </source>
</evidence>
<dbReference type="WBParaSite" id="PgR251_g011_t01">
    <property type="protein sequence ID" value="PgR251_g011_t01"/>
    <property type="gene ID" value="PgR251_g011"/>
</dbReference>
<dbReference type="AlphaFoldDB" id="A0A915CJM7"/>
<keyword evidence="1" id="KW-1185">Reference proteome</keyword>
<name>A0A915CJM7_PARUN</name>
<organism evidence="1 2">
    <name type="scientific">Parascaris univalens</name>
    <name type="common">Nematode worm</name>
    <dbReference type="NCBI Taxonomy" id="6257"/>
    <lineage>
        <taxon>Eukaryota</taxon>
        <taxon>Metazoa</taxon>
        <taxon>Ecdysozoa</taxon>
        <taxon>Nematoda</taxon>
        <taxon>Chromadorea</taxon>
        <taxon>Rhabditida</taxon>
        <taxon>Spirurina</taxon>
        <taxon>Ascaridomorpha</taxon>
        <taxon>Ascaridoidea</taxon>
        <taxon>Ascarididae</taxon>
        <taxon>Parascaris</taxon>
    </lineage>
</organism>
<accession>A0A915CJM7</accession>